<evidence type="ECO:0000313" key="12">
    <source>
        <dbReference type="EMBL" id="KAI2661057.1"/>
    </source>
</evidence>
<feature type="compositionally biased region" description="Acidic residues" evidence="8">
    <location>
        <begin position="4121"/>
        <end position="4133"/>
    </location>
</feature>
<feature type="compositionally biased region" description="Basic and acidic residues" evidence="8">
    <location>
        <begin position="1420"/>
        <end position="1430"/>
    </location>
</feature>
<dbReference type="InterPro" id="IPR036443">
    <property type="entry name" value="Znf_RanBP2_sf"/>
</dbReference>
<feature type="coiled-coil region" evidence="7">
    <location>
        <begin position="2905"/>
        <end position="2939"/>
    </location>
</feature>
<dbReference type="PROSITE" id="PS00170">
    <property type="entry name" value="CSA_PPIASE_1"/>
    <property type="match status" value="1"/>
</dbReference>
<feature type="region of interest" description="Disordered" evidence="8">
    <location>
        <begin position="3088"/>
        <end position="3126"/>
    </location>
</feature>
<feature type="repeat" description="TPR" evidence="6">
    <location>
        <begin position="2146"/>
        <end position="2179"/>
    </location>
</feature>
<feature type="compositionally biased region" description="Basic and acidic residues" evidence="8">
    <location>
        <begin position="4305"/>
        <end position="4317"/>
    </location>
</feature>
<dbReference type="Pfam" id="PF12185">
    <property type="entry name" value="IR1-M"/>
    <property type="match status" value="2"/>
</dbReference>
<feature type="compositionally biased region" description="Basic and acidic residues" evidence="8">
    <location>
        <begin position="4610"/>
        <end position="4619"/>
    </location>
</feature>
<feature type="compositionally biased region" description="Polar residues" evidence="8">
    <location>
        <begin position="1453"/>
        <end position="1477"/>
    </location>
</feature>
<dbReference type="PANTHER" id="PTHR23138:SF87">
    <property type="entry name" value="E3 SUMO-PROTEIN LIGASE RANBP2"/>
    <property type="match status" value="1"/>
</dbReference>
<feature type="region of interest" description="Disordered" evidence="8">
    <location>
        <begin position="2862"/>
        <end position="2901"/>
    </location>
</feature>
<feature type="region of interest" description="Disordered" evidence="8">
    <location>
        <begin position="3399"/>
        <end position="3424"/>
    </location>
</feature>
<feature type="region of interest" description="Disordered" evidence="8">
    <location>
        <begin position="4305"/>
        <end position="4328"/>
    </location>
</feature>
<feature type="compositionally biased region" description="Basic and acidic residues" evidence="8">
    <location>
        <begin position="1439"/>
        <end position="1451"/>
    </location>
</feature>
<keyword evidence="6" id="KW-0802">TPR repeat</keyword>
<feature type="region of interest" description="Disordered" evidence="8">
    <location>
        <begin position="948"/>
        <end position="971"/>
    </location>
</feature>
<evidence type="ECO:0000256" key="3">
    <source>
        <dbReference type="ARBA" id="ARBA00022771"/>
    </source>
</evidence>
<keyword evidence="1" id="KW-0597">Phosphoprotein</keyword>
<dbReference type="PROSITE" id="PS50196">
    <property type="entry name" value="RANBD1"/>
    <property type="match status" value="5"/>
</dbReference>
<feature type="domain" description="RanBD1" evidence="10">
    <location>
        <begin position="3847"/>
        <end position="3983"/>
    </location>
</feature>
<evidence type="ECO:0000256" key="2">
    <source>
        <dbReference type="ARBA" id="ARBA00022723"/>
    </source>
</evidence>
<dbReference type="PROSITE" id="PS50072">
    <property type="entry name" value="CSA_PPIASE_2"/>
    <property type="match status" value="1"/>
</dbReference>
<dbReference type="Pfam" id="PF00638">
    <property type="entry name" value="Ran_BP1"/>
    <property type="match status" value="5"/>
</dbReference>
<evidence type="ECO:0000256" key="5">
    <source>
        <dbReference type="PROSITE-ProRule" id="PRU00322"/>
    </source>
</evidence>
<dbReference type="InterPro" id="IPR020892">
    <property type="entry name" value="Cyclophilin-type_PPIase_CS"/>
</dbReference>
<feature type="domain" description="RanBP2-type" evidence="11">
    <location>
        <begin position="3569"/>
        <end position="3598"/>
    </location>
</feature>
<organism evidence="12 13">
    <name type="scientific">Labeo rohita</name>
    <name type="common">Indian major carp</name>
    <name type="synonym">Cyprinus rohita</name>
    <dbReference type="NCBI Taxonomy" id="84645"/>
    <lineage>
        <taxon>Eukaryota</taxon>
        <taxon>Metazoa</taxon>
        <taxon>Chordata</taxon>
        <taxon>Craniata</taxon>
        <taxon>Vertebrata</taxon>
        <taxon>Euteleostomi</taxon>
        <taxon>Actinopterygii</taxon>
        <taxon>Neopterygii</taxon>
        <taxon>Teleostei</taxon>
        <taxon>Ostariophysi</taxon>
        <taxon>Cypriniformes</taxon>
        <taxon>Cyprinidae</taxon>
        <taxon>Labeoninae</taxon>
        <taxon>Labeonini</taxon>
        <taxon>Labeo</taxon>
    </lineage>
</organism>
<feature type="region of interest" description="Disordered" evidence="8">
    <location>
        <begin position="1007"/>
        <end position="1039"/>
    </location>
</feature>
<feature type="domain" description="RanBP2-type" evidence="11">
    <location>
        <begin position="1206"/>
        <end position="1235"/>
    </location>
</feature>
<dbReference type="InterPro" id="IPR022011">
    <property type="entry name" value="IR1-M"/>
</dbReference>
<evidence type="ECO:0000256" key="7">
    <source>
        <dbReference type="SAM" id="Coils"/>
    </source>
</evidence>
<dbReference type="PROSITE" id="PS50005">
    <property type="entry name" value="TPR"/>
    <property type="match status" value="1"/>
</dbReference>
<evidence type="ECO:0000259" key="11">
    <source>
        <dbReference type="PROSITE" id="PS50199"/>
    </source>
</evidence>
<dbReference type="InterPro" id="IPR029000">
    <property type="entry name" value="Cyclophilin-like_dom_sf"/>
</dbReference>
<feature type="domain" description="RanBD1" evidence="10">
    <location>
        <begin position="1038"/>
        <end position="1174"/>
    </location>
</feature>
<dbReference type="SMART" id="SM00160">
    <property type="entry name" value="RanBD"/>
    <property type="match status" value="5"/>
</dbReference>
<dbReference type="Gene3D" id="2.30.29.30">
    <property type="entry name" value="Pleckstrin-homology domain (PH domain)/Phosphotyrosine-binding domain (PTB)"/>
    <property type="match status" value="5"/>
</dbReference>
<feature type="domain" description="RanBD1" evidence="10">
    <location>
        <begin position="4722"/>
        <end position="4857"/>
    </location>
</feature>
<feature type="region of interest" description="Disordered" evidence="8">
    <location>
        <begin position="3230"/>
        <end position="3273"/>
    </location>
</feature>
<evidence type="ECO:0000259" key="10">
    <source>
        <dbReference type="PROSITE" id="PS50196"/>
    </source>
</evidence>
<feature type="domain" description="RanBP2-type" evidence="11">
    <location>
        <begin position="1331"/>
        <end position="1357"/>
    </location>
</feature>
<protein>
    <submittedName>
        <fullName evidence="12">E3 SUMO-protein ligase RanBP2</fullName>
    </submittedName>
</protein>
<keyword evidence="13" id="KW-1185">Reference proteome</keyword>
<evidence type="ECO:0000256" key="8">
    <source>
        <dbReference type="SAM" id="MobiDB-lite"/>
    </source>
</evidence>
<feature type="compositionally biased region" description="Polar residues" evidence="8">
    <location>
        <begin position="1484"/>
        <end position="1495"/>
    </location>
</feature>
<dbReference type="SMART" id="SM00028">
    <property type="entry name" value="TPR"/>
    <property type="match status" value="2"/>
</dbReference>
<keyword evidence="2" id="KW-0479">Metal-binding</keyword>
<feature type="compositionally biased region" description="Basic and acidic residues" evidence="8">
    <location>
        <begin position="4714"/>
        <end position="4723"/>
    </location>
</feature>
<dbReference type="InterPro" id="IPR000156">
    <property type="entry name" value="Ran_bind_dom"/>
</dbReference>
<dbReference type="Pfam" id="PF00160">
    <property type="entry name" value="Pro_isomerase"/>
    <property type="match status" value="1"/>
</dbReference>
<feature type="compositionally biased region" description="Low complexity" evidence="8">
    <location>
        <begin position="773"/>
        <end position="789"/>
    </location>
</feature>
<feature type="region of interest" description="Disordered" evidence="8">
    <location>
        <begin position="1413"/>
        <end position="1522"/>
    </location>
</feature>
<evidence type="ECO:0000256" key="1">
    <source>
        <dbReference type="ARBA" id="ARBA00022553"/>
    </source>
</evidence>
<keyword evidence="7" id="KW-0175">Coiled coil</keyword>
<dbReference type="SMART" id="SM00547">
    <property type="entry name" value="ZnF_RBZ"/>
    <property type="match status" value="6"/>
</dbReference>
<dbReference type="InterPro" id="IPR019734">
    <property type="entry name" value="TPR_rpt"/>
</dbReference>
<comment type="caution">
    <text evidence="12">The sequence shown here is derived from an EMBL/GenBank/DDBJ whole genome shotgun (WGS) entry which is preliminary data.</text>
</comment>
<dbReference type="InterPro" id="IPR001876">
    <property type="entry name" value="Znf_RanBP2"/>
</dbReference>
<feature type="domain" description="RanBD1" evidence="10">
    <location>
        <begin position="3265"/>
        <end position="3401"/>
    </location>
</feature>
<feature type="domain" description="PPIase cyclophilin-type" evidence="9">
    <location>
        <begin position="4878"/>
        <end position="5048"/>
    </location>
</feature>
<reference evidence="12 13" key="1">
    <citation type="submission" date="2022-01" db="EMBL/GenBank/DDBJ databases">
        <title>A high-quality chromosome-level genome assembly of rohu carp, Labeo rohita.</title>
        <authorList>
            <person name="Arick M.A. II"/>
            <person name="Hsu C.-Y."/>
            <person name="Magbanua Z."/>
            <person name="Pechanova O."/>
            <person name="Grover C."/>
            <person name="Miller E."/>
            <person name="Thrash A."/>
            <person name="Ezzel L."/>
            <person name="Alam S."/>
            <person name="Benzie J."/>
            <person name="Hamilton M."/>
            <person name="Karsi A."/>
            <person name="Lawrence M.L."/>
            <person name="Peterson D.G."/>
        </authorList>
    </citation>
    <scope>NUCLEOTIDE SEQUENCE [LARGE SCALE GENOMIC DNA]</scope>
    <source>
        <strain evidence="13">BAU-BD-2019</strain>
        <tissue evidence="12">Blood</tissue>
    </source>
</reference>
<accession>A0ABQ8MDT8</accession>
<feature type="region of interest" description="Disordered" evidence="8">
    <location>
        <begin position="1172"/>
        <end position="1198"/>
    </location>
</feature>
<dbReference type="GO" id="GO:0016874">
    <property type="term" value="F:ligase activity"/>
    <property type="evidence" value="ECO:0007669"/>
    <property type="project" value="UniProtKB-KW"/>
</dbReference>
<feature type="compositionally biased region" description="Basic and acidic residues" evidence="8">
    <location>
        <begin position="1994"/>
        <end position="2006"/>
    </location>
</feature>
<sequence length="5048" mass="561641">MRRTKADVERYIATFQGASPSQKAVRRARLDKLTVSVTSVPSGIQFETHKPVKGFLFAKLYYEAEEYELAKRHVSEYLTVQPKDPNAHKFLGQLFERDGETDKAPNLVLKVAELLCSKPVYDSQAEFWVDKAVGLLPRNPTAFNLREKLLSAQSGSNQLYKLVPLELKLRPADTYINCKLVQLYIAEGRREDAVKHCLAVEKAGVLRDCLEWYELLEYVCQPSVSSNKQVSRKIHKELLLAQCSRVRLTLALKGCEESTAALWSFDCAMQALKNTATNTVDELAEVFTEMRAHLYLYAGTLLLKRAQDGAQQWRAVLDLATLCYLISYQSPRPKAKSFKGEQVSHEPLELLACDRQSQAGHMLLNLSQDVEQLLKNVVEAFGNRSGRGRLFYKLFAAQMQAQLSFICNDDIYALSTQWALMGQSVSLQDWLKQLFPLLTLETSKLDTNAPDSICLLDLEVFVCGVVFCSQTELQESAKMASCSQPHEPRCLPLHIMKQLPSDRQREWWDAVYSLIHKRAPPEMTAKLHLVIEHGLSTLRAGKKHGLQPALLIHWAKHLFDVAERVNSDYDQKDYAGRSVHYWKVVLPLLEKIRHKGSIPEPLQPLFMHFRSRDIQPSQVRVYEEDADISFAILLDIEGNTEEAIVKLEKLNSISSNWHLAKVQQLPQEVQEMLDQDLSGQCRGYGEVATAGDGADFSLIYIKHVSESIELKNCIPPVQYDSTSSAAYTLPVSMEEVMELLNEVNQQLEDIGDVDEDQVDYPLTWPAEGRVKFSTPSPSKSVTSPSKTPPHWVEDQKSMLQMLCEQVEALKVSPTSTACNSLFLLCHNNEVRDLSRNSSDGTASSYRRYQDNYAAEGLQETFLLTVYASGSKRVPPKSCSLSTLKCTDDLRTLDMGNNEACADRFYFFYECTLLMKIKAETIRPSSSHNSKYCLRNLTIHLERVCGSRRSKHSSRGPSVCYNQSTHSPPLQSTPTSMYPEEQVFGPHIHFESQATSLLSEYSEEYYSHNVPQPTVNPEPPTEGVAAPTTSATTWEDGPNFEPIVPLPEMVDVKTGEEEEEEMFCKRAKLFRFDSETKEWKERGIGSIKILKHKTSGKVRLLMRREQVLKICANHYITADMALKPNAGSDKSWVWYAMDYADEMPKTEQLAIHFNTADEAALFKVKFEEAQKFLSKSPQGQQTEKKSETPQPQVSSKEVDLKTMFSKKEGEWDCDVCSERNAPTSAVCVACSTPAPSTAEAKPREELQGSGPVALPAKLSFELSGNSTKNTASTDVSLKGFTVGLEDAEVTSAGFGAQAEMKTIQAEALQQEKVSAAPAVPFGTGFGAQIVKEEGQWDCDSCLETNDASATECVSCKAPCSIEKSKAASQGGLAAMLYKKDEEWDCDTCLVRNEGSSSHCVSCQTANPNMKNKISAAPVAESEAKSPDRQSESESASDLKNIAELHKEKDKEAAPSSSDQAVNADSHNNNPLSTGNTLSFADLAKSQGNFQFGQTDPTFKGFPGAGEQLFTGLHSSPKADTTVNQDDKMYKTKENGNNHFNTDVPPSDLFEVSAEEENEEVHSSHQGKLNCNNQDLFQTPGANLGTQSTKTVVSPPENVIGSESVQKIFGSPSPSKEKSPDMISSSNDEETGVSRLKTSGPAVTSQSSVETPFSLDLRLFKNNPMVFWSCTSATQFEARGLSFGFASSDVFSFAELAKGSDDFAFGKKVQFTGPSTELTCKAECYVKYFLNGKIKYGNVFVILLNDETEHEREGFFVGLLELLLSSTQGLRYSLVNCTPGNTVGGGRRTSLWGPGGSGAHFTDEMIVLECCCSSPHPEHEDELGCPVSVSSCRCCKFLWNHHLLIRSDNTTTMAYINRQGDTHSPQLHSLAQKLIVWGRKHFHSLRATHVPGIINLGSDLLSRGILGTENGHSTLRYWVSESVIHCNQVDLMAFYPPPFFVTRRTVASLFVPCLCVGYVNRAKALWKCNQFIVSWADSHRDENFTWSGAGAPVFRSTEEQSEGEKTSNEGEEERMADENMFIRQLRAEDAASCSRPGGGRDANKRTERKLRHCCEPFDDTLFAREQRVVGGADPRFNDKLLKQRRRLYMRRTKADVERYISTVQSASPSQKAKPVKGFLFAKLYYEAKEYELAKRHVSEYLTIQPKDPKAHKFLGQLFENDGETDKAVGCYKRSLDLNPAQHDLVLKVAELLCGKPDHDSRAEFWVEKAARLLPGHPTVFNLREKLLSARSGSNQLYELLHSELKLRPADTYINCKLVQLYSAEGRHEDAVKHCLAVEKAGVLRDCLEWYELLVDTLKVHHHPSLCVSLSFDRVRPPAERVVNEQASRKFHKELLLAHCRRMRLTLALKGCEESTAALWSFDSAMQALKNTATNTVDELAEVFTEMRAHLYLYAGTLLLKRAQDGAQQWRAVLDLATLCYLISYQSPRPKAKSFKGEQVSHEPLELLACDRQSQAGHMLLNLSRDVEQLLKDVVEAFGNRSSPGHLFDELFGAQKQRQLSFICNDDIHILSAQVPKAMDLAKWDSGVVLLHAGNLQQLAWLGLQWALMGQSVNLQDWVKQLFPRLTLETSKLDTNAPESICLLDLEVFVCGVVFCSQTQLQERAKMASCSQPHEPRCLPLHIMKLLSSDRQREWWDAVYSLIHKRAPPGTSAKLRLVVQHGLSTLRAGEKHGLQPALLIHWAKHLTDAAERVNSYYDQKDYAGRSVHYWKVVLPLLEKIRHKRSIPEPLQPLFMHFRSRDIQPSQVRVYEEDADISFAILLDIEGNTEEAIVKLEKLNSMSSNWHLAKIYQRLSEEAGNGLEETQGRCTNFLQKFRKYLTKIYQANAEDVEKLPVSMEEVMELLNEVNQQLEDIGEVVEDQVDYPLTSSPGQPAEGHVKFSTPSPSKSVTSPSKRSVFSPKTPPHWVEDQKSMLQMLCQQVEALKNEVHDLRNNSSDATTSSYRMYRDNYTAEGLQETFPAAQTFHGVPLTVATTGPSVYYNQSPAYNSQYLLRTAANVTPTKGPVYGMNRLPPQQHMYAYQQSTHTPPLQSTPACMYPQEQVFGPPIRFESPATSILSPYSEEYYGHNVPQPAVNPTLPEPGYFTKQCAVPSTQPSRSTESKSVDPKMSFGSQFTSEPAKVPNFGGVGATPTTSATTAFKFNSNFKSNDGDFTFSSAQVKNSESLLGLLTSDIPPKVEVPLEPKLQNEDQPLSQGGVFTFGSKNAAGFSFTDGAQNKMNIFGNTDQRFSFASGTKPLLGNPEVREEKSGESDNDSTHVEEDEDGPHFEPIVPLPDKVDVKTGEEEEEEMFCKRAKLFRFDSETKEWKERGIGSIKILKHKTSGKVRLLMRREQVLKICANHYITADMALKPNAGSDKSWVWYAMDYADEMPKTEQLAIRFKTADEAALFKVKFEEAQKFLSESPQGQQTEKKSETPQPQVSSKEADLKTLFSKKEGEWDCDVCCVRNAPTSVACVACSTPAPSTAKVKPVEKIQSSGPVAPPAKLFSFGLPGDTSKNTASTDVSSKGFMFGSQTPVSFKFGSKDAAVTSAGFGAQAEKKTIQADAPQQEKVSAAPAVPFGTGFGTQFAKKEGQWDCDTCLVRNDASATECVSCKAPCKTGGLAAMFAKKSGQWDCDTCLVRNEGTSSHCVSCQTANPNMKNKTSAAPSNSSFTFSFGSSSSQPAATGFKANFNPGPAFQFGTSKEKASSEGFKFASSTTEAEKSSSSSSFSFSMPAPVGGFKFGIAESEAKPSDRQSESGSASDLLKNIAELHKEKEKEAAPSSSDQPVEADSQDNNPLFTGKPDTFSFADLAKSQGNFQFGQTDPTFKGFAGAGEQLFKELHSSSKADTSGDQEDEMYKTEENDDIQFEPVVQMPEKVDLVTGEEDEKVLYSQRIKLFRFDPETSQWKERGVGNLKLLKNNQNGRLRILMRREQVLKVCANHWITTTMNLKPLSGSDRAWMWLASDFSDGDAKTEQLAAKFKTPELAEEFKLKFEECQRLLLDIPLQTPHKLMNTGRTAQLIQKAEEMKSGLKDLKSFLTYQNKGDESSDAGHSTSAVVVKLDSDSTVPTLEWDNYDLREEGHEDYASSSVSDTPSQPDSVAKNLFRFGESTTGFSFSFQPILSPSKSPSKLNQSQASVGTDDEQEASQEEERDGQYFEPVVPLPDLVEVSTGEENEQVLFSHRAKLYRYDKDLSQWKERGIGDLKILQHYETKRVRLVMRRDQVLKLCANHWIASNMKLEPMKGAEKAWIWSAFDFAEGQGKVEQLAVRFKLQETASAFKDVFEEAKTAQEKDTLLTPFSARVPSSTQETLCGKAAVAVLEETTKERTGLSEESSPKPDGTPGAKLGAQCTKTVVSPPKFVFGSDSVQKIFGSPSPSKEKSPVTISNSNDEETGASRLKTSGPAVTSQSSAGTPFKQKSAQDVCDDDGDVELVFELKPTREQEVLATRLMLPPTFFCYKNRPGYVSDDDNDDEDFESAVRSLKGKLYADEADGADGTSDHVVIRTYQVCLMRVGGCLWCEVQLMVETHHNSSFIIQHSEVTLVWEKQPTAEEEQRARRLLLPPTYLCGVSSDSEAEAEKLEDFNTEFQKLQQAQRCEFVLQHSTSSSCLALDTQVKLKPSHDAAAVDTSDGRTEERQIDTPAADGSRPIDLSTKKSSESDSSTATAGLPFGFASAGEFSFADLAKGSGEFAFGTKDDNFTWSGAGATVFGSAVTKTEGEKTRNEAEEEGSDDETPHNDEIHFEPIVSLPEVEVKSGEEDEEILFKERAKLYRWDRELNQWKERGVGDIKILFHPVKKCYRVLMRREQVLKVCANHTISQSIELKPMNTSANALVWTATDYSEGDGKVEQLAARFKTPELAESFRRAFTNCQSRMSQADAAQMSVAEALSQESNPVVFFDITIDDEDVGRVVMELFAHIVPKTAENFRALCTGEKGFGYRQSIFHRIITDFMCQGGDIINQDGTGGQSIYGAKFEDESFEVRHTGPGLLSMANRGRDTNTSQFFITLKKAEHLDFKHVAFGFVKQGMDVVRRIGELGTKDGETHENHHHLKMWTDFVSFPTKTIVYPV</sequence>
<feature type="compositionally biased region" description="Polar residues" evidence="8">
    <location>
        <begin position="1574"/>
        <end position="1590"/>
    </location>
</feature>
<dbReference type="Pfam" id="PF00641">
    <property type="entry name" value="Zn_ribbon_RanBP"/>
    <property type="match status" value="6"/>
</dbReference>
<feature type="region of interest" description="Disordered" evidence="8">
    <location>
        <begin position="4352"/>
        <end position="4404"/>
    </location>
</feature>
<proteinExistence type="predicted"/>
<feature type="region of interest" description="Disordered" evidence="8">
    <location>
        <begin position="3754"/>
        <end position="3786"/>
    </location>
</feature>
<dbReference type="PANTHER" id="PTHR23138">
    <property type="entry name" value="RAN BINDING PROTEIN"/>
    <property type="match status" value="1"/>
</dbReference>
<feature type="region of interest" description="Disordered" evidence="8">
    <location>
        <begin position="1993"/>
        <end position="2013"/>
    </location>
</feature>
<feature type="compositionally biased region" description="Basic and acidic residues" evidence="8">
    <location>
        <begin position="3241"/>
        <end position="3257"/>
    </location>
</feature>
<feature type="compositionally biased region" description="Polar residues" evidence="8">
    <location>
        <begin position="959"/>
        <end position="971"/>
    </location>
</feature>
<dbReference type="CDD" id="cd13177">
    <property type="entry name" value="RanBD2_RanBP2-like"/>
    <property type="match status" value="1"/>
</dbReference>
<dbReference type="InterPro" id="IPR045255">
    <property type="entry name" value="RanBP1-like"/>
</dbReference>
<feature type="compositionally biased region" description="Low complexity" evidence="8">
    <location>
        <begin position="4105"/>
        <end position="4116"/>
    </location>
</feature>
<dbReference type="Gene3D" id="2.40.100.10">
    <property type="entry name" value="Cyclophilin-like"/>
    <property type="match status" value="1"/>
</dbReference>
<evidence type="ECO:0000256" key="6">
    <source>
        <dbReference type="PROSITE-ProRule" id="PRU00339"/>
    </source>
</evidence>
<dbReference type="Gene3D" id="4.10.1060.10">
    <property type="entry name" value="Zinc finger, RanBP2-type"/>
    <property type="match status" value="6"/>
</dbReference>
<evidence type="ECO:0000313" key="13">
    <source>
        <dbReference type="Proteomes" id="UP000830375"/>
    </source>
</evidence>
<dbReference type="InterPro" id="IPR002130">
    <property type="entry name" value="Cyclophilin-type_PPIase_dom"/>
</dbReference>
<feature type="domain" description="RanBP2-type" evidence="11">
    <location>
        <begin position="3433"/>
        <end position="3462"/>
    </location>
</feature>
<dbReference type="SUPFAM" id="SSF50891">
    <property type="entry name" value="Cyclophilin-like"/>
    <property type="match status" value="1"/>
</dbReference>
<dbReference type="Pfam" id="PF13432">
    <property type="entry name" value="TPR_16"/>
    <property type="match status" value="1"/>
</dbReference>
<feature type="region of interest" description="Disordered" evidence="8">
    <location>
        <begin position="4601"/>
        <end position="4645"/>
    </location>
</feature>
<feature type="region of interest" description="Disordered" evidence="8">
    <location>
        <begin position="4105"/>
        <end position="4136"/>
    </location>
</feature>
<dbReference type="PROSITE" id="PS50199">
    <property type="entry name" value="ZF_RANBP2_2"/>
    <property type="match status" value="6"/>
</dbReference>
<feature type="region of interest" description="Disordered" evidence="8">
    <location>
        <begin position="4691"/>
        <end position="4725"/>
    </location>
</feature>
<feature type="domain" description="RanBP2-type" evidence="11">
    <location>
        <begin position="1378"/>
        <end position="1407"/>
    </location>
</feature>
<name>A0ABQ8MDT8_LABRO</name>
<dbReference type="PRINTS" id="PR00153">
    <property type="entry name" value="CSAPPISMRASE"/>
</dbReference>
<dbReference type="SUPFAM" id="SSF48452">
    <property type="entry name" value="TPR-like"/>
    <property type="match status" value="1"/>
</dbReference>
<dbReference type="SUPFAM" id="SSF90209">
    <property type="entry name" value="Ran binding protein zinc finger-like"/>
    <property type="match status" value="5"/>
</dbReference>
<feature type="domain" description="RanBD1" evidence="10">
    <location>
        <begin position="4137"/>
        <end position="4273"/>
    </location>
</feature>
<evidence type="ECO:0000259" key="9">
    <source>
        <dbReference type="PROSITE" id="PS50072"/>
    </source>
</evidence>
<feature type="compositionally biased region" description="Low complexity" evidence="8">
    <location>
        <begin position="2877"/>
        <end position="2895"/>
    </location>
</feature>
<dbReference type="InterPro" id="IPR011990">
    <property type="entry name" value="TPR-like_helical_dom_sf"/>
</dbReference>
<keyword evidence="12" id="KW-0436">Ligase</keyword>
<dbReference type="InterPro" id="IPR011993">
    <property type="entry name" value="PH-like_dom_sf"/>
</dbReference>
<feature type="domain" description="RanBP2-type" evidence="11">
    <location>
        <begin position="3608"/>
        <end position="3637"/>
    </location>
</feature>
<keyword evidence="4" id="KW-0862">Zinc</keyword>
<dbReference type="SUPFAM" id="SSF50729">
    <property type="entry name" value="PH domain-like"/>
    <property type="match status" value="5"/>
</dbReference>
<feature type="region of interest" description="Disordered" evidence="8">
    <location>
        <begin position="1574"/>
        <end position="1645"/>
    </location>
</feature>
<feature type="compositionally biased region" description="Polar residues" evidence="8">
    <location>
        <begin position="4384"/>
        <end position="4401"/>
    </location>
</feature>
<keyword evidence="3 5" id="KW-0863">Zinc-finger</keyword>
<dbReference type="Proteomes" id="UP000830375">
    <property type="component" value="Unassembled WGS sequence"/>
</dbReference>
<feature type="region of interest" description="Disordered" evidence="8">
    <location>
        <begin position="769"/>
        <end position="790"/>
    </location>
</feature>
<evidence type="ECO:0000256" key="4">
    <source>
        <dbReference type="ARBA" id="ARBA00022833"/>
    </source>
</evidence>
<dbReference type="CDD" id="cd09275">
    <property type="entry name" value="RNase_HI_RT_DIRS1"/>
    <property type="match status" value="1"/>
</dbReference>
<gene>
    <name evidence="12" type="ORF">H4Q32_030081</name>
</gene>
<dbReference type="Gene3D" id="1.25.40.10">
    <property type="entry name" value="Tetratricopeptide repeat domain"/>
    <property type="match status" value="2"/>
</dbReference>
<dbReference type="PROSITE" id="PS01358">
    <property type="entry name" value="ZF_RANBP2_1"/>
    <property type="match status" value="6"/>
</dbReference>
<dbReference type="EMBL" id="JACTAM010000009">
    <property type="protein sequence ID" value="KAI2661057.1"/>
    <property type="molecule type" value="Genomic_DNA"/>
</dbReference>